<feature type="compositionally biased region" description="Acidic residues" evidence="1">
    <location>
        <begin position="38"/>
        <end position="52"/>
    </location>
</feature>
<feature type="signal peptide" evidence="2">
    <location>
        <begin position="1"/>
        <end position="21"/>
    </location>
</feature>
<evidence type="ECO:0000313" key="4">
    <source>
        <dbReference type="EMBL" id="AND94803.1"/>
    </source>
</evidence>
<feature type="compositionally biased region" description="Low complexity" evidence="1">
    <location>
        <begin position="353"/>
        <end position="363"/>
    </location>
</feature>
<feature type="compositionally biased region" description="Pro residues" evidence="1">
    <location>
        <begin position="288"/>
        <end position="306"/>
    </location>
</feature>
<keyword evidence="4" id="KW-0477">Merozoite</keyword>
<feature type="compositionally biased region" description="Low complexity" evidence="1">
    <location>
        <begin position="148"/>
        <end position="160"/>
    </location>
</feature>
<feature type="compositionally biased region" description="Basic and acidic residues" evidence="1">
    <location>
        <begin position="24"/>
        <end position="37"/>
    </location>
</feature>
<dbReference type="InterPro" id="IPR024781">
    <property type="entry name" value="MSP_C"/>
</dbReference>
<feature type="compositionally biased region" description="Basic and acidic residues" evidence="1">
    <location>
        <begin position="113"/>
        <end position="123"/>
    </location>
</feature>
<accession>A0A1L2DX36</accession>
<feature type="compositionally biased region" description="Basic and acidic residues" evidence="1">
    <location>
        <begin position="89"/>
        <end position="101"/>
    </location>
</feature>
<organism evidence="4">
    <name type="scientific">Plasmodium hylobati</name>
    <dbReference type="NCBI Taxonomy" id="77520"/>
    <lineage>
        <taxon>Eukaryota</taxon>
        <taxon>Sar</taxon>
        <taxon>Alveolata</taxon>
        <taxon>Apicomplexa</taxon>
        <taxon>Aconoidasida</taxon>
        <taxon>Haemosporida</taxon>
        <taxon>Plasmodiidae</taxon>
        <taxon>Plasmodium</taxon>
    </lineage>
</organism>
<sequence length="504" mass="53472">MKSRIVLVSCLLLLCAGPILGEDYKKKKENKHKKDADNENNNEDTNNDDELETLDGKLQNLRGQIKDENLSKKFSEDQILMLKKKMEEFKNSKSEEEDRSASQKGNTSPGAKGELDIKDKKIAGQDVEVDEETGGVSPGTDRAEDDSGSTGSGNAASGRGISEGEGVGEKNSAEATDGGERSGTSGQDQAASSVTAGATPNVNGTVSSGSISGPGVTEEANVKNEETEPNVGDSSKITVDKGEGPQNQAPQNQAPQNQDAKAEGGQGAQDQTDPVQAAPVETTTVESPPGPEAPPAPEGPTGPPSANPQVTDGPGEGIEGTGPEDPDAAAPITKPDAEASAGSNNPVESTNPAGSAASSGSAAPEQKVAPAAQVNHLDILYDKLLEGEDKKNMMDKGEHHAKYNNFRRQYDDLILNQTEFDVSFKLLDKMLSSGKVGNEKKEALKEMFKKAMYNEEYSEKFKNLISGVYGFAKRNNFLDVKKMTGENYDKLFDYIGSLINTLEL</sequence>
<dbReference type="Pfam" id="PF12948">
    <property type="entry name" value="MSP7_C"/>
    <property type="match status" value="1"/>
</dbReference>
<feature type="region of interest" description="Disordered" evidence="1">
    <location>
        <begin position="24"/>
        <end position="52"/>
    </location>
</feature>
<feature type="region of interest" description="Disordered" evidence="1">
    <location>
        <begin position="89"/>
        <end position="370"/>
    </location>
</feature>
<feature type="compositionally biased region" description="Polar residues" evidence="1">
    <location>
        <begin position="341"/>
        <end position="352"/>
    </location>
</feature>
<reference evidence="4" key="1">
    <citation type="submission" date="2015-12" db="EMBL/GenBank/DDBJ databases">
        <title>Evolution of the merozoite surface protein 7 (MSP7) multi-gene family in Plasmodium spp.: a comparative study with emphasis on species closely related to Plasmodium vivax.</title>
        <authorList>
            <person name="Castillo A.I."/>
            <person name="Pacheco M.A."/>
            <person name="Escalante A.A."/>
        </authorList>
    </citation>
    <scope>NUCLEOTIDE SEQUENCE</scope>
</reference>
<feature type="compositionally biased region" description="Low complexity" evidence="1">
    <location>
        <begin position="245"/>
        <end position="258"/>
    </location>
</feature>
<feature type="chain" id="PRO_5012634283" evidence="2">
    <location>
        <begin position="22"/>
        <end position="504"/>
    </location>
</feature>
<dbReference type="AlphaFoldDB" id="A0A1L2DX36"/>
<feature type="domain" description="Merozoite surface protein C-terminal" evidence="3">
    <location>
        <begin position="374"/>
        <end position="495"/>
    </location>
</feature>
<protein>
    <submittedName>
        <fullName evidence="4">Merozoite surface protein 7</fullName>
    </submittedName>
</protein>
<evidence type="ECO:0000256" key="1">
    <source>
        <dbReference type="SAM" id="MobiDB-lite"/>
    </source>
</evidence>
<evidence type="ECO:0000256" key="2">
    <source>
        <dbReference type="SAM" id="SignalP"/>
    </source>
</evidence>
<keyword evidence="2" id="KW-0732">Signal</keyword>
<proteinExistence type="predicted"/>
<feature type="compositionally biased region" description="Polar residues" evidence="1">
    <location>
        <begin position="182"/>
        <end position="211"/>
    </location>
</feature>
<name>A0A1L2DX36_PLAHY</name>
<gene>
    <name evidence="4" type="primary">MSP7</name>
</gene>
<evidence type="ECO:0000259" key="3">
    <source>
        <dbReference type="Pfam" id="PF12948"/>
    </source>
</evidence>
<dbReference type="EMBL" id="KU307295">
    <property type="protein sequence ID" value="AND94803.1"/>
    <property type="molecule type" value="Genomic_DNA"/>
</dbReference>